<evidence type="ECO:0000313" key="3">
    <source>
        <dbReference type="Proteomes" id="UP000199051"/>
    </source>
</evidence>
<gene>
    <name evidence="2" type="ORF">SAMN04487818_113188</name>
</gene>
<protein>
    <recommendedName>
        <fullName evidence="4">PH domain-containing protein</fullName>
    </recommendedName>
</protein>
<dbReference type="STRING" id="155974.SAMN04487818_113188"/>
<keyword evidence="1" id="KW-0812">Transmembrane</keyword>
<evidence type="ECO:0008006" key="4">
    <source>
        <dbReference type="Google" id="ProtNLM"/>
    </source>
</evidence>
<keyword evidence="3" id="KW-1185">Reference proteome</keyword>
<dbReference type="EMBL" id="FOGI01000013">
    <property type="protein sequence ID" value="SES42782.1"/>
    <property type="molecule type" value="Genomic_DNA"/>
</dbReference>
<accession>A0A1H9X9H5</accession>
<dbReference type="AlphaFoldDB" id="A0A1H9X9H5"/>
<evidence type="ECO:0000313" key="2">
    <source>
        <dbReference type="EMBL" id="SES42782.1"/>
    </source>
</evidence>
<dbReference type="RefSeq" id="WP_092785063.1">
    <property type="nucleotide sequence ID" value="NZ_FOGI01000013.1"/>
</dbReference>
<keyword evidence="1" id="KW-1133">Transmembrane helix</keyword>
<sequence>MIPRLRHSTVYWSTLTAVWLFAAAVEYHVWGYRSDFGSVWAAVNAVLFLGAAGWTTRLIVDVGPVRIRDGRLEFRERLRRHSLHPTDIKSWKWTRYQQTRFNARSYLTLTLTGGRTISLRHRYLHSGTPTRRHAAAALTAFLAPEPSDVRDGAE</sequence>
<name>A0A1H9X9H5_9PSEU</name>
<reference evidence="3" key="1">
    <citation type="submission" date="2016-10" db="EMBL/GenBank/DDBJ databases">
        <authorList>
            <person name="Varghese N."/>
            <person name="Submissions S."/>
        </authorList>
    </citation>
    <scope>NUCLEOTIDE SEQUENCE [LARGE SCALE GENOMIC DNA]</scope>
    <source>
        <strain evidence="3">DSM 44260</strain>
    </source>
</reference>
<feature type="transmembrane region" description="Helical" evidence="1">
    <location>
        <begin position="9"/>
        <end position="30"/>
    </location>
</feature>
<evidence type="ECO:0000256" key="1">
    <source>
        <dbReference type="SAM" id="Phobius"/>
    </source>
</evidence>
<organism evidence="2 3">
    <name type="scientific">Actinokineospora terrae</name>
    <dbReference type="NCBI Taxonomy" id="155974"/>
    <lineage>
        <taxon>Bacteria</taxon>
        <taxon>Bacillati</taxon>
        <taxon>Actinomycetota</taxon>
        <taxon>Actinomycetes</taxon>
        <taxon>Pseudonocardiales</taxon>
        <taxon>Pseudonocardiaceae</taxon>
        <taxon>Actinokineospora</taxon>
    </lineage>
</organism>
<keyword evidence="1" id="KW-0472">Membrane</keyword>
<feature type="transmembrane region" description="Helical" evidence="1">
    <location>
        <begin position="36"/>
        <end position="60"/>
    </location>
</feature>
<dbReference type="Proteomes" id="UP000199051">
    <property type="component" value="Unassembled WGS sequence"/>
</dbReference>
<proteinExistence type="predicted"/>